<dbReference type="eggNOG" id="COG5464">
    <property type="taxonomic scope" value="Bacteria"/>
</dbReference>
<gene>
    <name evidence="1" type="ORF">Osc7112_3990</name>
</gene>
<dbReference type="Proteomes" id="UP000010478">
    <property type="component" value="Chromosome"/>
</dbReference>
<keyword evidence="2" id="KW-1185">Reference proteome</keyword>
<sequence length="72" mass="8369">MELLPLYLQRLEQLTQRGIEQGIQRGIEQSIQQGIEQGIQQSKRQIIESILQVRFGEIDEELAQIIEPLIKL</sequence>
<dbReference type="EMBL" id="CP003614">
    <property type="protein sequence ID" value="AFZ08326.1"/>
    <property type="molecule type" value="Genomic_DNA"/>
</dbReference>
<dbReference type="KEGG" id="oni:Osc7112_3990"/>
<evidence type="ECO:0008006" key="3">
    <source>
        <dbReference type="Google" id="ProtNLM"/>
    </source>
</evidence>
<dbReference type="OrthoDB" id="517892at2"/>
<organism evidence="1 2">
    <name type="scientific">Phormidium nigroviride PCC 7112</name>
    <dbReference type="NCBI Taxonomy" id="179408"/>
    <lineage>
        <taxon>Bacteria</taxon>
        <taxon>Bacillati</taxon>
        <taxon>Cyanobacteriota</taxon>
        <taxon>Cyanophyceae</taxon>
        <taxon>Oscillatoriophycideae</taxon>
        <taxon>Oscillatoriales</taxon>
        <taxon>Oscillatoriaceae</taxon>
        <taxon>Phormidium</taxon>
    </lineage>
</organism>
<evidence type="ECO:0000313" key="1">
    <source>
        <dbReference type="EMBL" id="AFZ08326.1"/>
    </source>
</evidence>
<dbReference type="AlphaFoldDB" id="K9VK40"/>
<proteinExistence type="predicted"/>
<dbReference type="RefSeq" id="WP_015177575.1">
    <property type="nucleotide sequence ID" value="NC_019729.1"/>
</dbReference>
<dbReference type="STRING" id="179408.Osc7112_3990"/>
<protein>
    <recommendedName>
        <fullName evidence="3">Transposase</fullName>
    </recommendedName>
</protein>
<dbReference type="HOGENOM" id="CLU_069065_4_0_3"/>
<name>K9VK40_9CYAN</name>
<reference evidence="1 2" key="1">
    <citation type="submission" date="2012-05" db="EMBL/GenBank/DDBJ databases">
        <title>Finished chromosome of genome of Oscillatoria sp. PCC 7112.</title>
        <authorList>
            <consortium name="US DOE Joint Genome Institute"/>
            <person name="Gugger M."/>
            <person name="Coursin T."/>
            <person name="Rippka R."/>
            <person name="Tandeau De Marsac N."/>
            <person name="Huntemann M."/>
            <person name="Wei C.-L."/>
            <person name="Han J."/>
            <person name="Detter J.C."/>
            <person name="Han C."/>
            <person name="Tapia R."/>
            <person name="Davenport K."/>
            <person name="Daligault H."/>
            <person name="Erkkila T."/>
            <person name="Gu W."/>
            <person name="Munk A.C.C."/>
            <person name="Teshima H."/>
            <person name="Xu Y."/>
            <person name="Chain P."/>
            <person name="Chen A."/>
            <person name="Krypides N."/>
            <person name="Mavromatis K."/>
            <person name="Markowitz V."/>
            <person name="Szeto E."/>
            <person name="Ivanova N."/>
            <person name="Mikhailova N."/>
            <person name="Ovchinnikova G."/>
            <person name="Pagani I."/>
            <person name="Pati A."/>
            <person name="Goodwin L."/>
            <person name="Peters L."/>
            <person name="Pitluck S."/>
            <person name="Woyke T."/>
            <person name="Kerfeld C."/>
        </authorList>
    </citation>
    <scope>NUCLEOTIDE SEQUENCE [LARGE SCALE GENOMIC DNA]</scope>
    <source>
        <strain evidence="1 2">PCC 7112</strain>
    </source>
</reference>
<accession>K9VK40</accession>
<evidence type="ECO:0000313" key="2">
    <source>
        <dbReference type="Proteomes" id="UP000010478"/>
    </source>
</evidence>